<keyword evidence="3" id="KW-1185">Reference proteome</keyword>
<evidence type="ECO:0000313" key="2">
    <source>
        <dbReference type="EMBL" id="CAG8757287.1"/>
    </source>
</evidence>
<dbReference type="Proteomes" id="UP000789396">
    <property type="component" value="Unassembled WGS sequence"/>
</dbReference>
<name>A0A9N9IYG3_9GLOM</name>
<evidence type="ECO:0000259" key="1">
    <source>
        <dbReference type="Pfam" id="PF00680"/>
    </source>
</evidence>
<dbReference type="OrthoDB" id="7397611at2759"/>
<dbReference type="GO" id="GO:0003968">
    <property type="term" value="F:RNA-directed RNA polymerase activity"/>
    <property type="evidence" value="ECO:0007669"/>
    <property type="project" value="InterPro"/>
</dbReference>
<dbReference type="Pfam" id="PF00680">
    <property type="entry name" value="RdRP_1"/>
    <property type="match status" value="1"/>
</dbReference>
<dbReference type="InterPro" id="IPR001205">
    <property type="entry name" value="RNA-dir_pol_C"/>
</dbReference>
<accession>A0A9N9IYG3</accession>
<feature type="domain" description="RNA-directed RNA polymerase C-terminal" evidence="1">
    <location>
        <begin position="132"/>
        <end position="358"/>
    </location>
</feature>
<dbReference type="EMBL" id="CAJVPZ010039361">
    <property type="protein sequence ID" value="CAG8757287.1"/>
    <property type="molecule type" value="Genomic_DNA"/>
</dbReference>
<dbReference type="GO" id="GO:0006351">
    <property type="term" value="P:DNA-templated transcription"/>
    <property type="evidence" value="ECO:0007669"/>
    <property type="project" value="InterPro"/>
</dbReference>
<dbReference type="AlphaFoldDB" id="A0A9N9IYG3"/>
<organism evidence="2 3">
    <name type="scientific">Racocetra fulgida</name>
    <dbReference type="NCBI Taxonomy" id="60492"/>
    <lineage>
        <taxon>Eukaryota</taxon>
        <taxon>Fungi</taxon>
        <taxon>Fungi incertae sedis</taxon>
        <taxon>Mucoromycota</taxon>
        <taxon>Glomeromycotina</taxon>
        <taxon>Glomeromycetes</taxon>
        <taxon>Diversisporales</taxon>
        <taxon>Gigasporaceae</taxon>
        <taxon>Racocetra</taxon>
    </lineage>
</organism>
<dbReference type="GO" id="GO:0003723">
    <property type="term" value="F:RNA binding"/>
    <property type="evidence" value="ECO:0007669"/>
    <property type="project" value="InterPro"/>
</dbReference>
<dbReference type="InterPro" id="IPR043502">
    <property type="entry name" value="DNA/RNA_pol_sf"/>
</dbReference>
<proteinExistence type="predicted"/>
<gene>
    <name evidence="2" type="ORF">RFULGI_LOCUS14045</name>
</gene>
<evidence type="ECO:0000313" key="3">
    <source>
        <dbReference type="Proteomes" id="UP000789396"/>
    </source>
</evidence>
<reference evidence="2" key="1">
    <citation type="submission" date="2021-06" db="EMBL/GenBank/DDBJ databases">
        <authorList>
            <person name="Kallberg Y."/>
            <person name="Tangrot J."/>
            <person name="Rosling A."/>
        </authorList>
    </citation>
    <scope>NUCLEOTIDE SEQUENCE</scope>
    <source>
        <strain evidence="2">IN212</strain>
    </source>
</reference>
<protein>
    <submittedName>
        <fullName evidence="2">7245_t:CDS:1</fullName>
    </submittedName>
</protein>
<comment type="caution">
    <text evidence="2">The sequence shown here is derived from an EMBL/GenBank/DDBJ whole genome shotgun (WGS) entry which is preliminary data.</text>
</comment>
<feature type="non-terminal residue" evidence="2">
    <location>
        <position position="358"/>
    </location>
</feature>
<dbReference type="SUPFAM" id="SSF56672">
    <property type="entry name" value="DNA/RNA polymerases"/>
    <property type="match status" value="1"/>
</dbReference>
<sequence>MSLSKPYNLDHFYQLIKDKKYITYLQDNQLSSDVENTIENYPYVDWNIDQLKYFLHQPTSTFTKCSESYPPYNVVPNRDPLDHWVAESMKIWDRELYDSLKGYTKLARLGRVYPSLAMFSRPLVTRKNVLSSERFDQAYKQALGQLRQLFESCRAETLSLDNIMKQIPRNSSAGYPYLGKKKSEVWDEVHKQSISNYYRLLRKEKIEYKPCVLALRGHLSPLEQNKSRAIWVVPFETIVMENLLFRNVYDYLYKKLSDVFLTGKNTLYRLRNYLHTNNGMDFINLDYSGWDAHRMRFVSMDVFDILKKCIQFKHTDLGSEESIFDFVRETFLESKLMLPDGSCYKKQVGTPSGSLLTT</sequence>